<keyword evidence="1" id="KW-0812">Transmembrane</keyword>
<feature type="transmembrane region" description="Helical" evidence="1">
    <location>
        <begin position="63"/>
        <end position="83"/>
    </location>
</feature>
<name>A0A3B0XVD8_9ZZZZ</name>
<proteinExistence type="predicted"/>
<feature type="transmembrane region" description="Helical" evidence="1">
    <location>
        <begin position="29"/>
        <end position="51"/>
    </location>
</feature>
<reference evidence="2" key="1">
    <citation type="submission" date="2018-06" db="EMBL/GenBank/DDBJ databases">
        <authorList>
            <person name="Zhirakovskaya E."/>
        </authorList>
    </citation>
    <scope>NUCLEOTIDE SEQUENCE</scope>
</reference>
<evidence type="ECO:0000256" key="1">
    <source>
        <dbReference type="SAM" id="Phobius"/>
    </source>
</evidence>
<gene>
    <name evidence="2" type="ORF">MNBD_GAMMA09-3013</name>
</gene>
<sequence>MIALFIFLIFFIILLILVRQRLLNIDLSFPWFLSLIVLTYFSSSDDFIIGVAELLDIKSPPMVVVLLTLFVFLGLITVLSIYVTELRRRQVYIIRKLVLDELMKKPSK</sequence>
<evidence type="ECO:0008006" key="3">
    <source>
        <dbReference type="Google" id="ProtNLM"/>
    </source>
</evidence>
<dbReference type="EMBL" id="UOFI01000093">
    <property type="protein sequence ID" value="VAW67142.1"/>
    <property type="molecule type" value="Genomic_DNA"/>
</dbReference>
<keyword evidence="1" id="KW-0472">Membrane</keyword>
<dbReference type="InterPro" id="IPR019277">
    <property type="entry name" value="DUF2304"/>
</dbReference>
<evidence type="ECO:0000313" key="2">
    <source>
        <dbReference type="EMBL" id="VAW67142.1"/>
    </source>
</evidence>
<accession>A0A3B0XVD8</accession>
<protein>
    <recommendedName>
        <fullName evidence="3">DUF2304 domain-containing protein</fullName>
    </recommendedName>
</protein>
<dbReference type="Pfam" id="PF10066">
    <property type="entry name" value="DUF2304"/>
    <property type="match status" value="1"/>
</dbReference>
<dbReference type="AlphaFoldDB" id="A0A3B0XVD8"/>
<organism evidence="2">
    <name type="scientific">hydrothermal vent metagenome</name>
    <dbReference type="NCBI Taxonomy" id="652676"/>
    <lineage>
        <taxon>unclassified sequences</taxon>
        <taxon>metagenomes</taxon>
        <taxon>ecological metagenomes</taxon>
    </lineage>
</organism>
<keyword evidence="1" id="KW-1133">Transmembrane helix</keyword>